<organism evidence="1 2">
    <name type="scientific">Thermoclostridium stercorarium (strain ATCC 35414 / DSM 8532 / NCIMB 11754)</name>
    <name type="common">Clostridium stercorarium</name>
    <dbReference type="NCBI Taxonomy" id="1121335"/>
    <lineage>
        <taxon>Bacteria</taxon>
        <taxon>Bacillati</taxon>
        <taxon>Bacillota</taxon>
        <taxon>Clostridia</taxon>
        <taxon>Eubacteriales</taxon>
        <taxon>Oscillospiraceae</taxon>
        <taxon>Thermoclostridium</taxon>
    </lineage>
</organism>
<dbReference type="KEGG" id="css:Cst_c14850"/>
<evidence type="ECO:0000313" key="2">
    <source>
        <dbReference type="Proteomes" id="UP000011220"/>
    </source>
</evidence>
<proteinExistence type="predicted"/>
<reference evidence="1 2" key="1">
    <citation type="journal article" date="2013" name="Genome Announc.">
        <title>Complete genome sequence of Clostridium stercorarium subsp. stercorarium strain DSM 8532, a thermophilic degrader of plant cell wall fibers.</title>
        <authorList>
            <person name="Poehlein A."/>
            <person name="Zverlov V.V."/>
            <person name="Daniel R."/>
            <person name="Schwarz W.H."/>
            <person name="Liebl W."/>
        </authorList>
    </citation>
    <scope>NUCLEOTIDE SEQUENCE [LARGE SCALE GENOMIC DNA]</scope>
    <source>
        <strain evidence="2">ATCC 35414 / DSM 8532 / NCIMB 11754</strain>
    </source>
</reference>
<dbReference type="PATRIC" id="fig|1121335.3.peg.1470"/>
<keyword evidence="2" id="KW-1185">Reference proteome</keyword>
<dbReference type="AlphaFoldDB" id="L7VP69"/>
<protein>
    <submittedName>
        <fullName evidence="1">Uncharacterized protein</fullName>
    </submittedName>
</protein>
<evidence type="ECO:0000313" key="1">
    <source>
        <dbReference type="EMBL" id="AGC68474.1"/>
    </source>
</evidence>
<dbReference type="Proteomes" id="UP000011220">
    <property type="component" value="Chromosome"/>
</dbReference>
<name>L7VP69_THES1</name>
<gene>
    <name evidence="1" type="ordered locus">Cst_c14850</name>
</gene>
<sequence length="43" mass="4975">MSQNRSRNRMIKNNTSLFSLKNPRLPPMLLTPSFHITVPVYSS</sequence>
<dbReference type="STRING" id="1121335.Cst_c14850"/>
<accession>L7VP69</accession>
<dbReference type="EMBL" id="CP004044">
    <property type="protein sequence ID" value="AGC68474.1"/>
    <property type="molecule type" value="Genomic_DNA"/>
</dbReference>